<dbReference type="SMART" id="SM00382">
    <property type="entry name" value="AAA"/>
    <property type="match status" value="1"/>
</dbReference>
<dbReference type="Pfam" id="PF00005">
    <property type="entry name" value="ABC_tran"/>
    <property type="match status" value="1"/>
</dbReference>
<dbReference type="GO" id="GO:0005524">
    <property type="term" value="F:ATP binding"/>
    <property type="evidence" value="ECO:0007669"/>
    <property type="project" value="UniProtKB-KW"/>
</dbReference>
<dbReference type="InterPro" id="IPR017871">
    <property type="entry name" value="ABC_transporter-like_CS"/>
</dbReference>
<dbReference type="OrthoDB" id="9804819at2"/>
<dbReference type="PROSITE" id="PS00211">
    <property type="entry name" value="ABC_TRANSPORTER_1"/>
    <property type="match status" value="1"/>
</dbReference>
<dbReference type="InterPro" id="IPR003593">
    <property type="entry name" value="AAA+_ATPase"/>
</dbReference>
<evidence type="ECO:0000259" key="4">
    <source>
        <dbReference type="PROSITE" id="PS50893"/>
    </source>
</evidence>
<dbReference type="InterPro" id="IPR051782">
    <property type="entry name" value="ABC_Transporter_VariousFunc"/>
</dbReference>
<dbReference type="GO" id="GO:0016887">
    <property type="term" value="F:ATP hydrolysis activity"/>
    <property type="evidence" value="ECO:0007669"/>
    <property type="project" value="InterPro"/>
</dbReference>
<evidence type="ECO:0000313" key="6">
    <source>
        <dbReference type="Proteomes" id="UP000321574"/>
    </source>
</evidence>
<dbReference type="Gene3D" id="3.40.50.300">
    <property type="entry name" value="P-loop containing nucleotide triphosphate hydrolases"/>
    <property type="match status" value="1"/>
</dbReference>
<dbReference type="PROSITE" id="PS50893">
    <property type="entry name" value="ABC_TRANSPORTER_2"/>
    <property type="match status" value="1"/>
</dbReference>
<sequence>MENVIELKNIYKSYKNFQIEDLSLQVKKGFVTGFIGANGAGKSTVMKLMMNLIRPDSGEVKMFGMDYSKHEKEIKKRIGFVFDDDILYKELTLHDMKKLIAPCYKQWQDSLFREYCDRLELPLNQKMNTFSKGMKMKASLVMALSHQPDLLIMDEPTAGLDPIVRRQFIELLQDVMLDEEKTIFLSTHIISDLAPIADFITFINSGEIVFSKALHEIEEKYAIVRGSLELLDRDTEQYFLSIKRTDVGFEALTSDYQQIKEVFQDEVIVEKANLEEIMYYSKGGQGNVAFD</sequence>
<dbReference type="Proteomes" id="UP000321574">
    <property type="component" value="Unassembled WGS sequence"/>
</dbReference>
<dbReference type="InterPro" id="IPR003439">
    <property type="entry name" value="ABC_transporter-like_ATP-bd"/>
</dbReference>
<keyword evidence="6" id="KW-1185">Reference proteome</keyword>
<dbReference type="SUPFAM" id="SSF52540">
    <property type="entry name" value="P-loop containing nucleoside triphosphate hydrolases"/>
    <property type="match status" value="1"/>
</dbReference>
<protein>
    <submittedName>
        <fullName evidence="5">ABC transporter ATP-binding protein</fullName>
    </submittedName>
</protein>
<evidence type="ECO:0000256" key="1">
    <source>
        <dbReference type="ARBA" id="ARBA00022448"/>
    </source>
</evidence>
<evidence type="ECO:0000256" key="3">
    <source>
        <dbReference type="ARBA" id="ARBA00022840"/>
    </source>
</evidence>
<dbReference type="CDD" id="cd03230">
    <property type="entry name" value="ABC_DR_subfamily_A"/>
    <property type="match status" value="1"/>
</dbReference>
<gene>
    <name evidence="5" type="ORF">FHP05_07210</name>
</gene>
<name>A0A5C8NUT8_9BACI</name>
<dbReference type="PANTHER" id="PTHR42939:SF3">
    <property type="entry name" value="ABC TRANSPORTER ATP-BINDING COMPONENT"/>
    <property type="match status" value="1"/>
</dbReference>
<evidence type="ECO:0000256" key="2">
    <source>
        <dbReference type="ARBA" id="ARBA00022741"/>
    </source>
</evidence>
<keyword evidence="3 5" id="KW-0067">ATP-binding</keyword>
<keyword evidence="2" id="KW-0547">Nucleotide-binding</keyword>
<comment type="caution">
    <text evidence="5">The sequence shown here is derived from an EMBL/GenBank/DDBJ whole genome shotgun (WGS) entry which is preliminary data.</text>
</comment>
<dbReference type="AlphaFoldDB" id="A0A5C8NUT8"/>
<accession>A0A5C8NUT8</accession>
<feature type="domain" description="ABC transporter" evidence="4">
    <location>
        <begin position="5"/>
        <end position="230"/>
    </location>
</feature>
<proteinExistence type="predicted"/>
<dbReference type="PANTHER" id="PTHR42939">
    <property type="entry name" value="ABC TRANSPORTER ATP-BINDING PROTEIN ALBC-RELATED"/>
    <property type="match status" value="1"/>
</dbReference>
<dbReference type="EMBL" id="VDUW01000004">
    <property type="protein sequence ID" value="TXL64931.1"/>
    <property type="molecule type" value="Genomic_DNA"/>
</dbReference>
<dbReference type="InterPro" id="IPR027417">
    <property type="entry name" value="P-loop_NTPase"/>
</dbReference>
<evidence type="ECO:0000313" key="5">
    <source>
        <dbReference type="EMBL" id="TXL64931.1"/>
    </source>
</evidence>
<keyword evidence="1" id="KW-0813">Transport</keyword>
<dbReference type="RefSeq" id="WP_147666597.1">
    <property type="nucleotide sequence ID" value="NZ_VDUW01000004.1"/>
</dbReference>
<organism evidence="5 6">
    <name type="scientific">Cerasibacillus terrae</name>
    <dbReference type="NCBI Taxonomy" id="2498845"/>
    <lineage>
        <taxon>Bacteria</taxon>
        <taxon>Bacillati</taxon>
        <taxon>Bacillota</taxon>
        <taxon>Bacilli</taxon>
        <taxon>Bacillales</taxon>
        <taxon>Bacillaceae</taxon>
        <taxon>Cerasibacillus</taxon>
    </lineage>
</organism>
<reference evidence="5 6" key="1">
    <citation type="submission" date="2019-06" db="EMBL/GenBank/DDBJ databases">
        <title>Cerasibacillus sp. nov., isolated from maize field.</title>
        <authorList>
            <person name="Lin S.-Y."/>
            <person name="Tsai C.-F."/>
            <person name="Young C.-C."/>
        </authorList>
    </citation>
    <scope>NUCLEOTIDE SEQUENCE [LARGE SCALE GENOMIC DNA]</scope>
    <source>
        <strain evidence="5 6">CC-CFT480</strain>
    </source>
</reference>